<proteinExistence type="inferred from homology"/>
<evidence type="ECO:0000256" key="3">
    <source>
        <dbReference type="SAM" id="MobiDB-lite"/>
    </source>
</evidence>
<dbReference type="PANTHER" id="PTHR31809">
    <property type="entry name" value="BUD13 HOMOLOG"/>
    <property type="match status" value="1"/>
</dbReference>
<dbReference type="GO" id="GO:0070274">
    <property type="term" value="C:RES complex"/>
    <property type="evidence" value="ECO:0007669"/>
    <property type="project" value="TreeGrafter"/>
</dbReference>
<protein>
    <recommendedName>
        <fullName evidence="2">BUD13 homolog</fullName>
    </recommendedName>
</protein>
<evidence type="ECO:0000313" key="4">
    <source>
        <dbReference type="EMBL" id="CAD7632596.1"/>
    </source>
</evidence>
<accession>A0A7R9L0R4</accession>
<dbReference type="EMBL" id="CAJPIZ010011241">
    <property type="protein sequence ID" value="CAG2113026.1"/>
    <property type="molecule type" value="Genomic_DNA"/>
</dbReference>
<dbReference type="PANTHER" id="PTHR31809:SF0">
    <property type="entry name" value="BUD13 HOMOLOG"/>
    <property type="match status" value="1"/>
</dbReference>
<keyword evidence="5" id="KW-1185">Reference proteome</keyword>
<feature type="compositionally biased region" description="Basic and acidic residues" evidence="3">
    <location>
        <begin position="183"/>
        <end position="216"/>
    </location>
</feature>
<reference evidence="4" key="1">
    <citation type="submission" date="2020-11" db="EMBL/GenBank/DDBJ databases">
        <authorList>
            <person name="Tran Van P."/>
        </authorList>
    </citation>
    <scope>NUCLEOTIDE SEQUENCE</scope>
</reference>
<dbReference type="AlphaFoldDB" id="A0A7R9L0R4"/>
<comment type="similarity">
    <text evidence="1">Belongs to the CWC26 family.</text>
</comment>
<dbReference type="GO" id="GO:0000398">
    <property type="term" value="P:mRNA splicing, via spliceosome"/>
    <property type="evidence" value="ECO:0007669"/>
    <property type="project" value="TreeGrafter"/>
</dbReference>
<feature type="region of interest" description="Disordered" evidence="3">
    <location>
        <begin position="410"/>
        <end position="439"/>
    </location>
</feature>
<feature type="region of interest" description="Disordered" evidence="3">
    <location>
        <begin position="355"/>
        <end position="375"/>
    </location>
</feature>
<evidence type="ECO:0000256" key="2">
    <source>
        <dbReference type="ARBA" id="ARBA00014454"/>
    </source>
</evidence>
<dbReference type="Proteomes" id="UP000759131">
    <property type="component" value="Unassembled WGS sequence"/>
</dbReference>
<dbReference type="OrthoDB" id="6022at2759"/>
<dbReference type="InterPro" id="IPR051112">
    <property type="entry name" value="CWC26_splicing_factor"/>
</dbReference>
<evidence type="ECO:0000313" key="5">
    <source>
        <dbReference type="Proteomes" id="UP000759131"/>
    </source>
</evidence>
<feature type="compositionally biased region" description="Polar residues" evidence="3">
    <location>
        <begin position="224"/>
        <end position="241"/>
    </location>
</feature>
<organism evidence="4">
    <name type="scientific">Medioppia subpectinata</name>
    <dbReference type="NCBI Taxonomy" id="1979941"/>
    <lineage>
        <taxon>Eukaryota</taxon>
        <taxon>Metazoa</taxon>
        <taxon>Ecdysozoa</taxon>
        <taxon>Arthropoda</taxon>
        <taxon>Chelicerata</taxon>
        <taxon>Arachnida</taxon>
        <taxon>Acari</taxon>
        <taxon>Acariformes</taxon>
        <taxon>Sarcoptiformes</taxon>
        <taxon>Oribatida</taxon>
        <taxon>Brachypylina</taxon>
        <taxon>Oppioidea</taxon>
        <taxon>Oppiidae</taxon>
        <taxon>Medioppia</taxon>
    </lineage>
</organism>
<name>A0A7R9L0R4_9ACAR</name>
<evidence type="ECO:0000256" key="1">
    <source>
        <dbReference type="ARBA" id="ARBA00011069"/>
    </source>
</evidence>
<gene>
    <name evidence="4" type="ORF">OSB1V03_LOCUS12999</name>
</gene>
<dbReference type="GO" id="GO:0003723">
    <property type="term" value="F:RNA binding"/>
    <property type="evidence" value="ECO:0007669"/>
    <property type="project" value="TreeGrafter"/>
</dbReference>
<feature type="compositionally biased region" description="Basic and acidic residues" evidence="3">
    <location>
        <begin position="363"/>
        <end position="375"/>
    </location>
</feature>
<dbReference type="InterPro" id="IPR018609">
    <property type="entry name" value="Bud13"/>
</dbReference>
<feature type="compositionally biased region" description="Basic and acidic residues" evidence="3">
    <location>
        <begin position="88"/>
        <end position="99"/>
    </location>
</feature>
<dbReference type="EMBL" id="OC865816">
    <property type="protein sequence ID" value="CAD7632596.1"/>
    <property type="molecule type" value="Genomic_DNA"/>
</dbReference>
<feature type="region of interest" description="Disordered" evidence="3">
    <location>
        <begin position="88"/>
        <end position="282"/>
    </location>
</feature>
<dbReference type="GO" id="GO:0005684">
    <property type="term" value="C:U2-type spliceosomal complex"/>
    <property type="evidence" value="ECO:0007669"/>
    <property type="project" value="TreeGrafter"/>
</dbReference>
<sequence length="478" mass="55952">MSKKSYDRPLEHNEYLKLKYLSPNESQEVKRKKSKMKKILKPKNRKIRIFDDDIDLKNIEANDSEEELQFATKEEKPIVAGVVDDRPLHMRRKDIDTNRWKTVVDPNVEEFDNNLNESKGKRRDHSDSDLSPLRTKKSTKGDSKANSRHSGNLSPKRRRHDSDSDLSPVRSTSELRANARTIDNNRDRDLSPKRRRHDTDSDLSPERETNPRDRTNSRHHSRDLSPTRNRSPKRQYSNKTSDSVRHDSDSDLSPPRTHNKKGKTKPEKTLSGKKAGLSDGKHLREELMATKRREQKLFDSISDEVLGKNAKTVFRDSKSGRIRNLEEEAKLQFEKDLIKDKIEAQKKAKYDKWSKGLVQTQQRQEKIESDMHEMSKPLARYEGDVDLDKLLRDKEREDDPMLAMMRKNRVEEQRQEGTLKVMPKYKGPPPPLNRFSIGPGYRWDGVDRSNGFEKKHFDRIANKESTLEEAYRWSTQDM</sequence>
<dbReference type="Pfam" id="PF09736">
    <property type="entry name" value="Bud13"/>
    <property type="match status" value="1"/>
</dbReference>